<dbReference type="Proteomes" id="UP001497680">
    <property type="component" value="Unassembled WGS sequence"/>
</dbReference>
<organism evidence="1 2">
    <name type="scientific">Hypoxylon rubiginosum</name>
    <dbReference type="NCBI Taxonomy" id="110542"/>
    <lineage>
        <taxon>Eukaryota</taxon>
        <taxon>Fungi</taxon>
        <taxon>Dikarya</taxon>
        <taxon>Ascomycota</taxon>
        <taxon>Pezizomycotina</taxon>
        <taxon>Sordariomycetes</taxon>
        <taxon>Xylariomycetidae</taxon>
        <taxon>Xylariales</taxon>
        <taxon>Hypoxylaceae</taxon>
        <taxon>Hypoxylon</taxon>
    </lineage>
</organism>
<name>A0ACC0CMJ2_9PEZI</name>
<proteinExistence type="predicted"/>
<dbReference type="EMBL" id="MU394390">
    <property type="protein sequence ID" value="KAI6081618.1"/>
    <property type="molecule type" value="Genomic_DNA"/>
</dbReference>
<sequence>MSATWSTPRWPSSLLLQAHHSLRSLSPSLRPHSNPFQLRTSSRPQRCLLSSRSRPLLTLAIETSCDDTCVAVLEKQRGPGGAARLLFNRKITSDNRQFRGVHPMTAVASHTQHLAAMAQEAMRSFPEARDTRIAKGERGREGTSKDEISGGNERILWVDGQARQKPDFVTVTRGPGMMSNLSTGLNTAKGLAVAWDVPLLGVNHMQAHALTPRLVSALEAGNRRRVQEQGPEQERGGSQAVTDETGSEKPAFPFLSLLVSGGHSLLVLSRALNDHAILAEAQNIAVGDMLDKCARAIVPPGEIAAGADVMYGPMLERFAFPDVDASLDYDYAPPPTRADEIRIFDSGCGWHLTPPLSGTTEMAYEFAGLNGQILKILLERPDMAVTERRLLAQHAMRLAFEHLASRLLLALSKSADGGEQGSNSLRDICTVVVAGGVASNRYLMHILRSVLDARGYGHIELVCPPLPLCTDNAAMIAWTGMEIYEAGWQSELDILAIRKWPLDPNAEGGGILGAPGWKEIEIEES</sequence>
<accession>A0ACC0CMJ2</accession>
<keyword evidence="2" id="KW-1185">Reference proteome</keyword>
<evidence type="ECO:0000313" key="1">
    <source>
        <dbReference type="EMBL" id="KAI6081618.1"/>
    </source>
</evidence>
<comment type="caution">
    <text evidence="1">The sequence shown here is derived from an EMBL/GenBank/DDBJ whole genome shotgun (WGS) entry which is preliminary data.</text>
</comment>
<reference evidence="1 2" key="1">
    <citation type="journal article" date="2022" name="New Phytol.">
        <title>Ecological generalism drives hyperdiversity of secondary metabolite gene clusters in xylarialean endophytes.</title>
        <authorList>
            <person name="Franco M.E.E."/>
            <person name="Wisecaver J.H."/>
            <person name="Arnold A.E."/>
            <person name="Ju Y.M."/>
            <person name="Slot J.C."/>
            <person name="Ahrendt S."/>
            <person name="Moore L.P."/>
            <person name="Eastman K.E."/>
            <person name="Scott K."/>
            <person name="Konkel Z."/>
            <person name="Mondo S.J."/>
            <person name="Kuo A."/>
            <person name="Hayes R.D."/>
            <person name="Haridas S."/>
            <person name="Andreopoulos B."/>
            <person name="Riley R."/>
            <person name="LaButti K."/>
            <person name="Pangilinan J."/>
            <person name="Lipzen A."/>
            <person name="Amirebrahimi M."/>
            <person name="Yan J."/>
            <person name="Adam C."/>
            <person name="Keymanesh K."/>
            <person name="Ng V."/>
            <person name="Louie K."/>
            <person name="Northen T."/>
            <person name="Drula E."/>
            <person name="Henrissat B."/>
            <person name="Hsieh H.M."/>
            <person name="Youens-Clark K."/>
            <person name="Lutzoni F."/>
            <person name="Miadlikowska J."/>
            <person name="Eastwood D.C."/>
            <person name="Hamelin R.C."/>
            <person name="Grigoriev I.V."/>
            <person name="U'Ren J.M."/>
        </authorList>
    </citation>
    <scope>NUCLEOTIDE SEQUENCE [LARGE SCALE GENOMIC DNA]</scope>
    <source>
        <strain evidence="1 2">ER1909</strain>
    </source>
</reference>
<evidence type="ECO:0000313" key="2">
    <source>
        <dbReference type="Proteomes" id="UP001497680"/>
    </source>
</evidence>
<gene>
    <name evidence="1" type="ORF">F4821DRAFT_248774</name>
</gene>
<protein>
    <submittedName>
        <fullName evidence="1">Glycoprotease family-domain-containing protein</fullName>
    </submittedName>
</protein>